<protein>
    <submittedName>
        <fullName evidence="1">Uncharacterized protein</fullName>
    </submittedName>
</protein>
<dbReference type="Pfam" id="PF22091">
    <property type="entry name" value="DUF6941"/>
    <property type="match status" value="1"/>
</dbReference>
<dbReference type="EMBL" id="MFYX01000141">
    <property type="protein sequence ID" value="OGK00728.1"/>
    <property type="molecule type" value="Genomic_DNA"/>
</dbReference>
<sequence>MDIEIFALCDHAQDFGGKLIIIGTFDTLWAAKFPTMHPACSIAARMRFPRSEAGSHALKILIVDEDGREIVPSINGEVMVRTPPVGDSVPVNFVITIGQLAFQKAGRYSIDFMVDGNHQRSLPLQVNKNS</sequence>
<evidence type="ECO:0000313" key="2">
    <source>
        <dbReference type="Proteomes" id="UP000179243"/>
    </source>
</evidence>
<dbReference type="InterPro" id="IPR054221">
    <property type="entry name" value="DUF6941"/>
</dbReference>
<gene>
    <name evidence="1" type="ORF">A2519_19860</name>
</gene>
<organism evidence="1 2">
    <name type="scientific">Candidatus Raymondbacteria bacterium RIFOXYD12_FULL_49_13</name>
    <dbReference type="NCBI Taxonomy" id="1817890"/>
    <lineage>
        <taxon>Bacteria</taxon>
        <taxon>Raymondiibacteriota</taxon>
    </lineage>
</organism>
<evidence type="ECO:0000313" key="1">
    <source>
        <dbReference type="EMBL" id="OGK00728.1"/>
    </source>
</evidence>
<dbReference type="Proteomes" id="UP000179243">
    <property type="component" value="Unassembled WGS sequence"/>
</dbReference>
<accession>A0A1F7F2A1</accession>
<reference evidence="1 2" key="1">
    <citation type="journal article" date="2016" name="Nat. Commun.">
        <title>Thousands of microbial genomes shed light on interconnected biogeochemical processes in an aquifer system.</title>
        <authorList>
            <person name="Anantharaman K."/>
            <person name="Brown C.T."/>
            <person name="Hug L.A."/>
            <person name="Sharon I."/>
            <person name="Castelle C.J."/>
            <person name="Probst A.J."/>
            <person name="Thomas B.C."/>
            <person name="Singh A."/>
            <person name="Wilkins M.J."/>
            <person name="Karaoz U."/>
            <person name="Brodie E.L."/>
            <person name="Williams K.H."/>
            <person name="Hubbard S.S."/>
            <person name="Banfield J.F."/>
        </authorList>
    </citation>
    <scope>NUCLEOTIDE SEQUENCE [LARGE SCALE GENOMIC DNA]</scope>
</reference>
<proteinExistence type="predicted"/>
<dbReference type="AlphaFoldDB" id="A0A1F7F2A1"/>
<name>A0A1F7F2A1_UNCRA</name>
<comment type="caution">
    <text evidence="1">The sequence shown here is derived from an EMBL/GenBank/DDBJ whole genome shotgun (WGS) entry which is preliminary data.</text>
</comment>